<evidence type="ECO:0000256" key="1">
    <source>
        <dbReference type="SAM" id="MobiDB-lite"/>
    </source>
</evidence>
<feature type="compositionally biased region" description="Acidic residues" evidence="1">
    <location>
        <begin position="40"/>
        <end position="49"/>
    </location>
</feature>
<protein>
    <submittedName>
        <fullName evidence="2">Uncharacterized protein</fullName>
    </submittedName>
</protein>
<feature type="compositionally biased region" description="Basic residues" evidence="1">
    <location>
        <begin position="1"/>
        <end position="11"/>
    </location>
</feature>
<feature type="compositionally biased region" description="Low complexity" evidence="1">
    <location>
        <begin position="62"/>
        <end position="73"/>
    </location>
</feature>
<keyword evidence="3" id="KW-1185">Reference proteome</keyword>
<comment type="caution">
    <text evidence="2">The sequence shown here is derived from an EMBL/GenBank/DDBJ whole genome shotgun (WGS) entry which is preliminary data.</text>
</comment>
<proteinExistence type="predicted"/>
<evidence type="ECO:0000313" key="3">
    <source>
        <dbReference type="Proteomes" id="UP000700596"/>
    </source>
</evidence>
<dbReference type="AlphaFoldDB" id="A0A9P9DZZ6"/>
<name>A0A9P9DZZ6_9PLEO</name>
<feature type="region of interest" description="Disordered" evidence="1">
    <location>
        <begin position="1"/>
        <end position="83"/>
    </location>
</feature>
<gene>
    <name evidence="2" type="ORF">B0J11DRAFT_578445</name>
</gene>
<accession>A0A9P9DZZ6</accession>
<sequence>MVATRKTHLRRTQSPYSTETRSIKPRARRQLSGDTHIKEEEEEEEEEASDLNVVSVPSRTNSPELSFESSPSPMDHGPQNDHQTDELKQFKAGLEKLRSQGQLRYLQEPQTLEALNRIVDDGLKKAECGLKSFDILFQDIKKDVHQLHHQQRGQPVILADTEALHQPLQTDTSSLPRLPELSHLTSPLDFGPLYLLPPSVIVVDKAGVQWPVDPRMKDRRFFDKNGYQYLHTIIDPPWQQVDNASENIR</sequence>
<evidence type="ECO:0000313" key="2">
    <source>
        <dbReference type="EMBL" id="KAH7128212.1"/>
    </source>
</evidence>
<organism evidence="2 3">
    <name type="scientific">Dendryphion nanum</name>
    <dbReference type="NCBI Taxonomy" id="256645"/>
    <lineage>
        <taxon>Eukaryota</taxon>
        <taxon>Fungi</taxon>
        <taxon>Dikarya</taxon>
        <taxon>Ascomycota</taxon>
        <taxon>Pezizomycotina</taxon>
        <taxon>Dothideomycetes</taxon>
        <taxon>Pleosporomycetidae</taxon>
        <taxon>Pleosporales</taxon>
        <taxon>Torulaceae</taxon>
        <taxon>Dendryphion</taxon>
    </lineage>
</organism>
<dbReference type="Proteomes" id="UP000700596">
    <property type="component" value="Unassembled WGS sequence"/>
</dbReference>
<reference evidence="2" key="1">
    <citation type="journal article" date="2021" name="Nat. Commun.">
        <title>Genetic determinants of endophytism in the Arabidopsis root mycobiome.</title>
        <authorList>
            <person name="Mesny F."/>
            <person name="Miyauchi S."/>
            <person name="Thiergart T."/>
            <person name="Pickel B."/>
            <person name="Atanasova L."/>
            <person name="Karlsson M."/>
            <person name="Huettel B."/>
            <person name="Barry K.W."/>
            <person name="Haridas S."/>
            <person name="Chen C."/>
            <person name="Bauer D."/>
            <person name="Andreopoulos W."/>
            <person name="Pangilinan J."/>
            <person name="LaButti K."/>
            <person name="Riley R."/>
            <person name="Lipzen A."/>
            <person name="Clum A."/>
            <person name="Drula E."/>
            <person name="Henrissat B."/>
            <person name="Kohler A."/>
            <person name="Grigoriev I.V."/>
            <person name="Martin F.M."/>
            <person name="Hacquard S."/>
        </authorList>
    </citation>
    <scope>NUCLEOTIDE SEQUENCE</scope>
    <source>
        <strain evidence="2">MPI-CAGE-CH-0243</strain>
    </source>
</reference>
<dbReference type="EMBL" id="JAGMWT010000005">
    <property type="protein sequence ID" value="KAH7128212.1"/>
    <property type="molecule type" value="Genomic_DNA"/>
</dbReference>